<dbReference type="InterPro" id="IPR036156">
    <property type="entry name" value="Beta-gal/glucu_dom_sf"/>
</dbReference>
<reference evidence="18 19" key="1">
    <citation type="journal article" date="2024" name="IMA Fungus">
        <title>IMA Genome - F19 : A genome assembly and annotation guide to empower mycologists, including annotated draft genome sequences of Ceratocystis pirilliformis, Diaporthe australafricana, Fusarium ophioides, Paecilomyces lecythidis, and Sporothrix stenoceras.</title>
        <authorList>
            <person name="Aylward J."/>
            <person name="Wilson A.M."/>
            <person name="Visagie C.M."/>
            <person name="Spraker J."/>
            <person name="Barnes I."/>
            <person name="Buitendag C."/>
            <person name="Ceriani C."/>
            <person name="Del Mar Angel L."/>
            <person name="du Plessis D."/>
            <person name="Fuchs T."/>
            <person name="Gasser K."/>
            <person name="Kramer D."/>
            <person name="Li W."/>
            <person name="Munsamy K."/>
            <person name="Piso A."/>
            <person name="Price J.L."/>
            <person name="Sonnekus B."/>
            <person name="Thomas C."/>
            <person name="van der Nest A."/>
            <person name="van Dijk A."/>
            <person name="van Heerden A."/>
            <person name="van Vuuren N."/>
            <person name="Yilmaz N."/>
            <person name="Duong T.A."/>
            <person name="van der Merwe N.A."/>
            <person name="Wingfield M.J."/>
            <person name="Wingfield B.D."/>
        </authorList>
    </citation>
    <scope>NUCLEOTIDE SEQUENCE [LARGE SCALE GENOMIC DNA]</scope>
    <source>
        <strain evidence="18 19">CMW 5346</strain>
    </source>
</reference>
<dbReference type="EC" id="3.2.1.25" evidence="5"/>
<evidence type="ECO:0000256" key="2">
    <source>
        <dbReference type="ARBA" id="ARBA00003150"/>
    </source>
</evidence>
<comment type="subunit">
    <text evidence="4">Monomer.</text>
</comment>
<evidence type="ECO:0000256" key="6">
    <source>
        <dbReference type="ARBA" id="ARBA00015707"/>
    </source>
</evidence>
<dbReference type="Gene3D" id="2.60.120.260">
    <property type="entry name" value="Galactose-binding domain-like"/>
    <property type="match status" value="1"/>
</dbReference>
<evidence type="ECO:0000256" key="13">
    <source>
        <dbReference type="SAM" id="MobiDB-lite"/>
    </source>
</evidence>
<dbReference type="EMBL" id="JAWCUI010000077">
    <property type="protein sequence ID" value="KAL1889265.1"/>
    <property type="molecule type" value="Genomic_DNA"/>
</dbReference>
<evidence type="ECO:0000256" key="5">
    <source>
        <dbReference type="ARBA" id="ARBA00012754"/>
    </source>
</evidence>
<dbReference type="Pfam" id="PF17753">
    <property type="entry name" value="Ig_mannosidase"/>
    <property type="match status" value="1"/>
</dbReference>
<evidence type="ECO:0000259" key="14">
    <source>
        <dbReference type="Pfam" id="PF00703"/>
    </source>
</evidence>
<dbReference type="InterPro" id="IPR013783">
    <property type="entry name" value="Ig-like_fold"/>
</dbReference>
<dbReference type="InterPro" id="IPR008979">
    <property type="entry name" value="Galactose-bd-like_sf"/>
</dbReference>
<evidence type="ECO:0000259" key="16">
    <source>
        <dbReference type="Pfam" id="PF17753"/>
    </source>
</evidence>
<keyword evidence="10" id="KW-0325">Glycoprotein</keyword>
<dbReference type="SUPFAM" id="SSF51445">
    <property type="entry name" value="(Trans)glycosidases"/>
    <property type="match status" value="1"/>
</dbReference>
<dbReference type="InterPro" id="IPR006102">
    <property type="entry name" value="Ig-like_GH2"/>
</dbReference>
<proteinExistence type="inferred from homology"/>
<evidence type="ECO:0000256" key="8">
    <source>
        <dbReference type="ARBA" id="ARBA00022801"/>
    </source>
</evidence>
<sequence>MFVQYTVDVTHRLHTNPEEDNVLLIMFESARLAGLDRVYGGTKHEYHVHQTEIGRAAIRKAQYQWGWDWGPILNTAGPWKPIVLDSYDCCIGNVRIWTHLSEDHKDGKVTANVTVVGNIRRVRLYAELVLPFGDTDSRMVLEVSVDLSRNKSGHNLSFHVANPELWWPRGYGSQALYTLHLTLLQDEYGGDQHQEQVILDKRESTFGFRQSKLVQQPNSYGTSFYFQINGVDIFCGGSNWIPADSFLRKFNYERLLDLLVESNQVMVRVWGGGIYEYDEFYDMCDKRGILVWQDFAFACASYPANDPKFLQSVEKEARQNIGRLQRHPSLVMWAGNNEDYQIKEHYDLGYDSTSRNPQSWLESKFPARYIYEELLPNLVSEYYGAREGYQAVPYQPGSPYGDPRSTTLKVDPSIGDVHQWNVWHGTMEHYQKYATMGGRFVSEFGMQAYPHHDTLRRNISGEDSSDRRSQLWPGSLTMDARNKAIGHHFRMLKYVADNFRIRELDNPVTFGHLTQIAQADAVSCAYKSWRRLWEGRLCGGALIWQLNDCWPTISWSVIDYYGVPKPAFYAIKRAMAPLAVSVQRKFIDWTTRKAGNGWQRDTGHVELNLSLDVEYQVWVASSLQHIEFCSVAVRFVSIETGLDIIPIVKAGHDISPNTTSTIFVDKALLPEERHGEQPAKEKTATQEQVVEVREKEYHVKDHDALRESQQSSPASAMSPASRSRAFGSPRHSPITIRDSRDLQDDNSHRAENRSSSVAGDEPESSVPNGKNADTKDGLRPTDIGWSTQVLRNSSPCVIHVALYGKYGDLVSTDTSWPDPIKYLEFPNRQIVLNVENLLPDKLSGKVSVTAGKPVKGFVFVEKVGGIRFSDNGFDVIPGEANIVSVERQTVGGPWPELEYTYVGRDIWE</sequence>
<keyword evidence="7" id="KW-0732">Signal</keyword>
<feature type="domain" description="Glycoside hydrolase family 2 immunoglobulin-like beta-sandwich" evidence="14">
    <location>
        <begin position="91"/>
        <end position="209"/>
    </location>
</feature>
<evidence type="ECO:0000256" key="3">
    <source>
        <dbReference type="ARBA" id="ARBA00007401"/>
    </source>
</evidence>
<evidence type="ECO:0000256" key="10">
    <source>
        <dbReference type="ARBA" id="ARBA00023180"/>
    </source>
</evidence>
<comment type="caution">
    <text evidence="18">The sequence shown here is derived from an EMBL/GenBank/DDBJ whole genome shotgun (WGS) entry which is preliminary data.</text>
</comment>
<evidence type="ECO:0000259" key="17">
    <source>
        <dbReference type="Pfam" id="PF22666"/>
    </source>
</evidence>
<dbReference type="Pfam" id="PF00703">
    <property type="entry name" value="Glyco_hydro_2"/>
    <property type="match status" value="1"/>
</dbReference>
<evidence type="ECO:0000313" key="19">
    <source>
        <dbReference type="Proteomes" id="UP001583186"/>
    </source>
</evidence>
<keyword evidence="19" id="KW-1185">Reference proteome</keyword>
<keyword evidence="9" id="KW-1015">Disulfide bond</keyword>
<evidence type="ECO:0000256" key="1">
    <source>
        <dbReference type="ARBA" id="ARBA00000829"/>
    </source>
</evidence>
<dbReference type="SUPFAM" id="SSF49303">
    <property type="entry name" value="beta-Galactosidase/glucuronidase domain"/>
    <property type="match status" value="2"/>
</dbReference>
<comment type="similarity">
    <text evidence="3">Belongs to the glycosyl hydrolase 2 family.</text>
</comment>
<feature type="domain" description="Beta-mannosidase-like galactose-binding" evidence="17">
    <location>
        <begin position="1"/>
        <end position="80"/>
    </location>
</feature>
<feature type="compositionally biased region" description="Low complexity" evidence="13">
    <location>
        <begin position="708"/>
        <end position="725"/>
    </location>
</feature>
<evidence type="ECO:0000256" key="7">
    <source>
        <dbReference type="ARBA" id="ARBA00022729"/>
    </source>
</evidence>
<dbReference type="SUPFAM" id="SSF49785">
    <property type="entry name" value="Galactose-binding domain-like"/>
    <property type="match status" value="1"/>
</dbReference>
<feature type="domain" description="Beta-mannosidase Ig-fold" evidence="16">
    <location>
        <begin position="843"/>
        <end position="887"/>
    </location>
</feature>
<evidence type="ECO:0000256" key="12">
    <source>
        <dbReference type="ARBA" id="ARBA00032581"/>
    </source>
</evidence>
<evidence type="ECO:0000256" key="4">
    <source>
        <dbReference type="ARBA" id="ARBA00011245"/>
    </source>
</evidence>
<keyword evidence="11" id="KW-0326">Glycosidase</keyword>
<evidence type="ECO:0000256" key="11">
    <source>
        <dbReference type="ARBA" id="ARBA00023295"/>
    </source>
</evidence>
<protein>
    <recommendedName>
        <fullName evidence="6">Beta-mannosidase</fullName>
        <ecNumber evidence="5">3.2.1.25</ecNumber>
    </recommendedName>
    <alternativeName>
        <fullName evidence="12">Lysosomal beta A mannosidase</fullName>
    </alternativeName>
</protein>
<comment type="function">
    <text evidence="2">Exoglycosidase that cleaves the single beta-linked mannose residue from the non-reducing end of all N-linked glycoprotein oligosaccharides.</text>
</comment>
<keyword evidence="8" id="KW-0378">Hydrolase</keyword>
<dbReference type="InterPro" id="IPR006103">
    <property type="entry name" value="Glyco_hydro_2_cat"/>
</dbReference>
<organism evidence="18 19">
    <name type="scientific">Sporothrix stenoceras</name>
    <dbReference type="NCBI Taxonomy" id="5173"/>
    <lineage>
        <taxon>Eukaryota</taxon>
        <taxon>Fungi</taxon>
        <taxon>Dikarya</taxon>
        <taxon>Ascomycota</taxon>
        <taxon>Pezizomycotina</taxon>
        <taxon>Sordariomycetes</taxon>
        <taxon>Sordariomycetidae</taxon>
        <taxon>Ophiostomatales</taxon>
        <taxon>Ophiostomataceae</taxon>
        <taxon>Sporothrix</taxon>
    </lineage>
</organism>
<evidence type="ECO:0000259" key="15">
    <source>
        <dbReference type="Pfam" id="PF02836"/>
    </source>
</evidence>
<feature type="compositionally biased region" description="Basic and acidic residues" evidence="13">
    <location>
        <begin position="697"/>
        <end position="706"/>
    </location>
</feature>
<accession>A0ABR3YMI1</accession>
<dbReference type="Gene3D" id="2.60.40.10">
    <property type="entry name" value="Immunoglobulins"/>
    <property type="match status" value="1"/>
</dbReference>
<dbReference type="InterPro" id="IPR054593">
    <property type="entry name" value="Beta-mannosidase-like_N2"/>
</dbReference>
<dbReference type="PANTHER" id="PTHR43730:SF1">
    <property type="entry name" value="BETA-MANNOSIDASE"/>
    <property type="match status" value="1"/>
</dbReference>
<dbReference type="Pfam" id="PF02836">
    <property type="entry name" value="Glyco_hydro_2_C"/>
    <property type="match status" value="1"/>
</dbReference>
<dbReference type="PANTHER" id="PTHR43730">
    <property type="entry name" value="BETA-MANNOSIDASE"/>
    <property type="match status" value="1"/>
</dbReference>
<feature type="domain" description="Glycoside hydrolase family 2 catalytic" evidence="15">
    <location>
        <begin position="280"/>
        <end position="347"/>
    </location>
</feature>
<gene>
    <name evidence="18" type="ORF">Sste5346_009020</name>
</gene>
<dbReference type="Pfam" id="PF22666">
    <property type="entry name" value="Glyco_hydro_2_N2"/>
    <property type="match status" value="1"/>
</dbReference>
<dbReference type="InterPro" id="IPR017853">
    <property type="entry name" value="GH"/>
</dbReference>
<feature type="region of interest" description="Disordered" evidence="13">
    <location>
        <begin position="697"/>
        <end position="780"/>
    </location>
</feature>
<comment type="catalytic activity">
    <reaction evidence="1">
        <text>Hydrolysis of terminal, non-reducing beta-D-mannose residues in beta-D-mannosides.</text>
        <dbReference type="EC" id="3.2.1.25"/>
    </reaction>
</comment>
<dbReference type="Proteomes" id="UP001583186">
    <property type="component" value="Unassembled WGS sequence"/>
</dbReference>
<dbReference type="InterPro" id="IPR050887">
    <property type="entry name" value="Beta-mannosidase_GH2"/>
</dbReference>
<dbReference type="InterPro" id="IPR041625">
    <property type="entry name" value="Beta-mannosidase_Ig"/>
</dbReference>
<name>A0ABR3YMI1_9PEZI</name>
<evidence type="ECO:0000313" key="18">
    <source>
        <dbReference type="EMBL" id="KAL1889265.1"/>
    </source>
</evidence>
<feature type="compositionally biased region" description="Basic and acidic residues" evidence="13">
    <location>
        <begin position="737"/>
        <end position="752"/>
    </location>
</feature>
<evidence type="ECO:0000256" key="9">
    <source>
        <dbReference type="ARBA" id="ARBA00023157"/>
    </source>
</evidence>
<dbReference type="Gene3D" id="3.20.20.80">
    <property type="entry name" value="Glycosidases"/>
    <property type="match status" value="1"/>
</dbReference>